<evidence type="ECO:0000313" key="2">
    <source>
        <dbReference type="Proteomes" id="UP001267426"/>
    </source>
</evidence>
<reference evidence="1 2" key="1">
    <citation type="submission" date="2023-09" db="EMBL/GenBank/DDBJ databases">
        <authorList>
            <person name="Rey-Velasco X."/>
        </authorList>
    </citation>
    <scope>NUCLEOTIDE SEQUENCE [LARGE SCALE GENOMIC DNA]</scope>
    <source>
        <strain evidence="1 2">F394</strain>
    </source>
</reference>
<accession>A0ABU3BMU4</accession>
<dbReference type="EMBL" id="JAVRHT010000003">
    <property type="protein sequence ID" value="MDT0630560.1"/>
    <property type="molecule type" value="Genomic_DNA"/>
</dbReference>
<comment type="caution">
    <text evidence="1">The sequence shown here is derived from an EMBL/GenBank/DDBJ whole genome shotgun (WGS) entry which is preliminary data.</text>
</comment>
<organism evidence="1 2">
    <name type="scientific">Rubrivirga litoralis</name>
    <dbReference type="NCBI Taxonomy" id="3075598"/>
    <lineage>
        <taxon>Bacteria</taxon>
        <taxon>Pseudomonadati</taxon>
        <taxon>Rhodothermota</taxon>
        <taxon>Rhodothermia</taxon>
        <taxon>Rhodothermales</taxon>
        <taxon>Rubricoccaceae</taxon>
        <taxon>Rubrivirga</taxon>
    </lineage>
</organism>
<sequence>MGKVSLLLVSAFGIAGATIFFTAKEADVRASATQGVYEADVIAREIARSAYNAGVADVNRHGTDIDQALLDFGTRIESARVPEDEQCANGKPICARRTGEMLDGTYVVEASVDGGNGIDIYAAGTFGYQAGDRPVSKTHKINESHSVNVLQVDPSSTQCSELKIQFVDSRAGYCSAIFLQRTVAGAALPPEMVYAPGNDRNGERNTGYEVLLQPGTQMNFAIGVDDRCGRGGTRPTHHPRLRMASASALLAKKDPTGENPDYGAERLAAEMARYTYRPDDWAWTHWALDGTALRDGDPQEAPWGMVETDPNNRQRWRISFEDIPDWNLGPDDAGYDDPNRSLWATKRFGYDTDGDGKGDGWNDNRKIRIVENGPRGYVVSDVNGPDGFHDLRDTGRPADFSDQVIFVEVTPASKPCDVVATTPGSGRLGGS</sequence>
<protein>
    <submittedName>
        <fullName evidence="1">Uncharacterized protein</fullName>
    </submittedName>
</protein>
<dbReference type="RefSeq" id="WP_311661752.1">
    <property type="nucleotide sequence ID" value="NZ_JAVRHT010000003.1"/>
</dbReference>
<name>A0ABU3BMU4_9BACT</name>
<gene>
    <name evidence="1" type="ORF">RM540_02265</name>
</gene>
<evidence type="ECO:0000313" key="1">
    <source>
        <dbReference type="EMBL" id="MDT0630560.1"/>
    </source>
</evidence>
<keyword evidence="2" id="KW-1185">Reference proteome</keyword>
<dbReference type="Proteomes" id="UP001267426">
    <property type="component" value="Unassembled WGS sequence"/>
</dbReference>
<proteinExistence type="predicted"/>